<dbReference type="NCBIfam" id="NF005743">
    <property type="entry name" value="PRK07567.1"/>
    <property type="match status" value="1"/>
</dbReference>
<comment type="caution">
    <text evidence="2">The sequence shown here is derived from an EMBL/GenBank/DDBJ whole genome shotgun (WGS) entry which is preliminary data.</text>
</comment>
<evidence type="ECO:0000313" key="3">
    <source>
        <dbReference type="Proteomes" id="UP001589862"/>
    </source>
</evidence>
<protein>
    <submittedName>
        <fullName evidence="2">Glutamine amidotransferase</fullName>
    </submittedName>
</protein>
<dbReference type="InterPro" id="IPR044992">
    <property type="entry name" value="ChyE-like"/>
</dbReference>
<dbReference type="PANTHER" id="PTHR42695:SF5">
    <property type="entry name" value="GLUTAMINE AMIDOTRANSFERASE YLR126C-RELATED"/>
    <property type="match status" value="1"/>
</dbReference>
<reference evidence="2 3" key="1">
    <citation type="submission" date="2024-09" db="EMBL/GenBank/DDBJ databases">
        <authorList>
            <person name="Sun Q."/>
            <person name="Mori K."/>
        </authorList>
    </citation>
    <scope>NUCLEOTIDE SEQUENCE [LARGE SCALE GENOMIC DNA]</scope>
    <source>
        <strain evidence="2 3">NCAIM B.02604</strain>
    </source>
</reference>
<name>A0ABV6PAT6_9MICC</name>
<sequence>MAKAPKPFLLLQTREDDRTQSDEYRSTLQISGLPANQLISYRLEQQRLGKVDLRQYSGIILCGSPFTSTDPDEEKTDVQKRVEEDLHKLLDVLVAEDYPFLGACYGVGSLAIHQGAVVDRTYAEAVHAIDITFTEDGLKDPLAAGLPEVFKGFVGHKEAVNQLPDHATLLATGQDCPVQMFRIQQNLYATQFHPEMDFDGLAHRVRVYKANGYFEPHEVETIIANVANEDVSGSHQVLRNFVQHYSAGD</sequence>
<evidence type="ECO:0000313" key="2">
    <source>
        <dbReference type="EMBL" id="MFC0582235.1"/>
    </source>
</evidence>
<gene>
    <name evidence="2" type="ORF">ACFFFR_07545</name>
</gene>
<dbReference type="PANTHER" id="PTHR42695">
    <property type="entry name" value="GLUTAMINE AMIDOTRANSFERASE YLR126C-RELATED"/>
    <property type="match status" value="1"/>
</dbReference>
<evidence type="ECO:0000259" key="1">
    <source>
        <dbReference type="Pfam" id="PF00117"/>
    </source>
</evidence>
<dbReference type="Pfam" id="PF00117">
    <property type="entry name" value="GATase"/>
    <property type="match status" value="1"/>
</dbReference>
<keyword evidence="3" id="KW-1185">Reference proteome</keyword>
<dbReference type="Gene3D" id="3.40.50.880">
    <property type="match status" value="1"/>
</dbReference>
<dbReference type="SUPFAM" id="SSF52317">
    <property type="entry name" value="Class I glutamine amidotransferase-like"/>
    <property type="match status" value="1"/>
</dbReference>
<feature type="domain" description="Glutamine amidotransferase" evidence="1">
    <location>
        <begin position="52"/>
        <end position="196"/>
    </location>
</feature>
<dbReference type="Proteomes" id="UP001589862">
    <property type="component" value="Unassembled WGS sequence"/>
</dbReference>
<proteinExistence type="predicted"/>
<accession>A0ABV6PAT6</accession>
<dbReference type="EMBL" id="JBHLUB010000029">
    <property type="protein sequence ID" value="MFC0582235.1"/>
    <property type="molecule type" value="Genomic_DNA"/>
</dbReference>
<dbReference type="InterPro" id="IPR017926">
    <property type="entry name" value="GATASE"/>
</dbReference>
<organism evidence="2 3">
    <name type="scientific">Micrococcoides hystricis</name>
    <dbReference type="NCBI Taxonomy" id="1572761"/>
    <lineage>
        <taxon>Bacteria</taxon>
        <taxon>Bacillati</taxon>
        <taxon>Actinomycetota</taxon>
        <taxon>Actinomycetes</taxon>
        <taxon>Micrococcales</taxon>
        <taxon>Micrococcaceae</taxon>
        <taxon>Micrococcoides</taxon>
    </lineage>
</organism>
<dbReference type="PROSITE" id="PS51273">
    <property type="entry name" value="GATASE_TYPE_1"/>
    <property type="match status" value="1"/>
</dbReference>
<dbReference type="CDD" id="cd01741">
    <property type="entry name" value="GATase1_1"/>
    <property type="match status" value="1"/>
</dbReference>
<dbReference type="RefSeq" id="WP_377459242.1">
    <property type="nucleotide sequence ID" value="NZ_JBHLUB010000029.1"/>
</dbReference>
<dbReference type="InterPro" id="IPR029062">
    <property type="entry name" value="Class_I_gatase-like"/>
</dbReference>
<keyword evidence="2" id="KW-0315">Glutamine amidotransferase</keyword>